<dbReference type="Gene3D" id="3.30.200.20">
    <property type="entry name" value="Phosphorylase Kinase, domain 1"/>
    <property type="match status" value="1"/>
</dbReference>
<dbReference type="SMART" id="SM00564">
    <property type="entry name" value="PQQ"/>
    <property type="match status" value="5"/>
</dbReference>
<dbReference type="Pfam" id="PF13360">
    <property type="entry name" value="PQQ_2"/>
    <property type="match status" value="2"/>
</dbReference>
<gene>
    <name evidence="9" type="ORF">CP977_14145</name>
    <name evidence="8" type="ORF">GCM10010497_47360</name>
</gene>
<feature type="compositionally biased region" description="Pro residues" evidence="6">
    <location>
        <begin position="298"/>
        <end position="316"/>
    </location>
</feature>
<keyword evidence="1" id="KW-0808">Transferase</keyword>
<dbReference type="PANTHER" id="PTHR43289:SF34">
    <property type="entry name" value="SERINE_THREONINE-PROTEIN KINASE YBDM-RELATED"/>
    <property type="match status" value="1"/>
</dbReference>
<dbReference type="InterPro" id="IPR015943">
    <property type="entry name" value="WD40/YVTN_repeat-like_dom_sf"/>
</dbReference>
<evidence type="ECO:0000256" key="6">
    <source>
        <dbReference type="SAM" id="MobiDB-lite"/>
    </source>
</evidence>
<sequence>MSPLEPLDPADPPRIGPYALLGRLGAGGMGAVYLGRSPGGRTVAVKLIRPELADEAFRARFRAEVTAARAASGAFTAPVVDADPDGPVPWMATAYVPGVSLGRAVAAHGPLPEDALRALAAGIAASLETVHAAGLTHRDLKPGNVLLALDGPHLIDFGIARAVDGTALTATGMILGTPAYMSPEQAVAGPVGPASDVFSLGSTLAFAARGAGLFDGGAPTDVLRRVVYEEPDLSGVPEGLRLLVAACLAKRPEDRPTPRQIVGIVERGAAPLTSGAWLPPALIAMIEEAASVLAPSVTPTPPPPPAPAAPPAPPAGAPATGPTLPFPPPVPAAPPAPPAVPDPGRRRLVLFGLAGGAAALAGGGTGLGLWLAGDGGDDPKKADGKPQAGKQETGPALTDPERPLGTKTTAKPLWTAPVSEPLVQLLREGDTIVALSTKNMWAFDGTGRKKWGPLAHPAELSTGAYGGGLVATVGGGTVYGVMRQGASGLSQVLRAVRLDTGAEAWTVPLPYETSNQVSVVGMLDGRVYVDGTASTGGFDPKNPKKGFTIASGPFVWSLDPATRKGWQVILTDPEVKYPQGQLLVPSSGTSLFWASRQTDGSAQKIAALDVRTRKLLWEQPSPGAEAAAGSYDVLLQGRHTPWRDGPYVSAGGLFLHVSDRLHAVDPANGNVVWSSPEVPLKTVVASPDGKTVYAAAMAPTALAIRVYALDARTGAVRWAGSVDTLEQGGGGLPVLQSADDTVYLTAGGHLWALDAADGRARWTYRLSTSVGSGVLRAFRAGGGKVYAMGTKGLVALSATGR</sequence>
<dbReference type="RefSeq" id="WP_109187181.1">
    <property type="nucleotide sequence ID" value="NZ_BMSJ01000009.1"/>
</dbReference>
<dbReference type="SUPFAM" id="SSF50998">
    <property type="entry name" value="Quinoprotein alcohol dehydrogenase-like"/>
    <property type="match status" value="2"/>
</dbReference>
<name>A0AAV4KQ04_9ACTN</name>
<dbReference type="EMBL" id="BMSJ01000009">
    <property type="protein sequence ID" value="GGR38862.1"/>
    <property type="molecule type" value="Genomic_DNA"/>
</dbReference>
<keyword evidence="2 5" id="KW-0547">Nucleotide-binding</keyword>
<dbReference type="SUPFAM" id="SSF56112">
    <property type="entry name" value="Protein kinase-like (PK-like)"/>
    <property type="match status" value="1"/>
</dbReference>
<dbReference type="PROSITE" id="PS00108">
    <property type="entry name" value="PROTEIN_KINASE_ST"/>
    <property type="match status" value="1"/>
</dbReference>
<dbReference type="InterPro" id="IPR011047">
    <property type="entry name" value="Quinoprotein_ADH-like_sf"/>
</dbReference>
<keyword evidence="4 5" id="KW-0067">ATP-binding</keyword>
<dbReference type="Proteomes" id="UP000642014">
    <property type="component" value="Unassembled WGS sequence"/>
</dbReference>
<dbReference type="Gene3D" id="2.130.10.10">
    <property type="entry name" value="YVTN repeat-like/Quinoprotein amine dehydrogenase"/>
    <property type="match status" value="1"/>
</dbReference>
<dbReference type="InterPro" id="IPR000719">
    <property type="entry name" value="Prot_kinase_dom"/>
</dbReference>
<feature type="region of interest" description="Disordered" evidence="6">
    <location>
        <begin position="376"/>
        <end position="408"/>
    </location>
</feature>
<keyword evidence="3 9" id="KW-0418">Kinase</keyword>
<dbReference type="Gene3D" id="1.10.510.10">
    <property type="entry name" value="Transferase(Phosphotransferase) domain 1"/>
    <property type="match status" value="1"/>
</dbReference>
<feature type="binding site" evidence="5">
    <location>
        <position position="46"/>
    </location>
    <ligand>
        <name>ATP</name>
        <dbReference type="ChEBI" id="CHEBI:30616"/>
    </ligand>
</feature>
<dbReference type="Gene3D" id="2.40.128.630">
    <property type="match status" value="1"/>
</dbReference>
<evidence type="ECO:0000313" key="8">
    <source>
        <dbReference type="EMBL" id="GGR38862.1"/>
    </source>
</evidence>
<evidence type="ECO:0000313" key="11">
    <source>
        <dbReference type="Proteomes" id="UP000642014"/>
    </source>
</evidence>
<dbReference type="EMBL" id="CP023693">
    <property type="protein sequence ID" value="QEV33162.1"/>
    <property type="molecule type" value="Genomic_DNA"/>
</dbReference>
<dbReference type="CDD" id="cd14014">
    <property type="entry name" value="STKc_PknB_like"/>
    <property type="match status" value="1"/>
</dbReference>
<dbReference type="SMART" id="SM00220">
    <property type="entry name" value="S_TKc"/>
    <property type="match status" value="1"/>
</dbReference>
<dbReference type="GeneID" id="95454910"/>
<dbReference type="PROSITE" id="PS00107">
    <property type="entry name" value="PROTEIN_KINASE_ATP"/>
    <property type="match status" value="1"/>
</dbReference>
<evidence type="ECO:0000256" key="5">
    <source>
        <dbReference type="PROSITE-ProRule" id="PRU10141"/>
    </source>
</evidence>
<dbReference type="GO" id="GO:0005524">
    <property type="term" value="F:ATP binding"/>
    <property type="evidence" value="ECO:0007669"/>
    <property type="project" value="UniProtKB-UniRule"/>
</dbReference>
<evidence type="ECO:0000259" key="7">
    <source>
        <dbReference type="PROSITE" id="PS50011"/>
    </source>
</evidence>
<evidence type="ECO:0000256" key="2">
    <source>
        <dbReference type="ARBA" id="ARBA00022741"/>
    </source>
</evidence>
<dbReference type="Gene3D" id="2.40.10.480">
    <property type="match status" value="1"/>
</dbReference>
<reference evidence="9 10" key="2">
    <citation type="submission" date="2017-09" db="EMBL/GenBank/DDBJ databases">
        <authorList>
            <person name="Lee N."/>
            <person name="Cho B.-K."/>
        </authorList>
    </citation>
    <scope>NUCLEOTIDE SEQUENCE [LARGE SCALE GENOMIC DNA]</scope>
    <source>
        <strain evidence="9 10">ATCC 19740</strain>
    </source>
</reference>
<accession>A0AAV4KQ04</accession>
<reference evidence="8 11" key="1">
    <citation type="journal article" date="2014" name="Int. J. Syst. Evol. Microbiol.">
        <title>Complete genome sequence of Corynebacterium casei LMG S-19264T (=DSM 44701T), isolated from a smear-ripened cheese.</title>
        <authorList>
            <consortium name="US DOE Joint Genome Institute (JGI-PGF)"/>
            <person name="Walter F."/>
            <person name="Albersmeier A."/>
            <person name="Kalinowski J."/>
            <person name="Ruckert C."/>
        </authorList>
    </citation>
    <scope>NUCLEOTIDE SEQUENCE [LARGE SCALE GENOMIC DNA]</scope>
    <source>
        <strain evidence="8 11">JCM 4205</strain>
    </source>
</reference>
<dbReference type="GO" id="GO:0004674">
    <property type="term" value="F:protein serine/threonine kinase activity"/>
    <property type="evidence" value="ECO:0007669"/>
    <property type="project" value="TreeGrafter"/>
</dbReference>
<dbReference type="InterPro" id="IPR002372">
    <property type="entry name" value="PQQ_rpt_dom"/>
</dbReference>
<evidence type="ECO:0000256" key="3">
    <source>
        <dbReference type="ARBA" id="ARBA00022777"/>
    </source>
</evidence>
<dbReference type="Proteomes" id="UP000326029">
    <property type="component" value="Chromosome"/>
</dbReference>
<feature type="region of interest" description="Disordered" evidence="6">
    <location>
        <begin position="295"/>
        <end position="341"/>
    </location>
</feature>
<evidence type="ECO:0000256" key="4">
    <source>
        <dbReference type="ARBA" id="ARBA00022840"/>
    </source>
</evidence>
<protein>
    <submittedName>
        <fullName evidence="9">Serine/threonine-protein kinase</fullName>
    </submittedName>
</protein>
<evidence type="ECO:0000313" key="9">
    <source>
        <dbReference type="EMBL" id="QEV33162.1"/>
    </source>
</evidence>
<feature type="compositionally biased region" description="Pro residues" evidence="6">
    <location>
        <begin position="324"/>
        <end position="341"/>
    </location>
</feature>
<dbReference type="InterPro" id="IPR018391">
    <property type="entry name" value="PQQ_b-propeller_rpt"/>
</dbReference>
<feature type="domain" description="Protein kinase" evidence="7">
    <location>
        <begin position="18"/>
        <end position="278"/>
    </location>
</feature>
<proteinExistence type="predicted"/>
<keyword evidence="10" id="KW-1185">Reference proteome</keyword>
<dbReference type="PANTHER" id="PTHR43289">
    <property type="entry name" value="MITOGEN-ACTIVATED PROTEIN KINASE KINASE KINASE 20-RELATED"/>
    <property type="match status" value="1"/>
</dbReference>
<dbReference type="InterPro" id="IPR008271">
    <property type="entry name" value="Ser/Thr_kinase_AS"/>
</dbReference>
<dbReference type="Pfam" id="PF00069">
    <property type="entry name" value="Pkinase"/>
    <property type="match status" value="1"/>
</dbReference>
<dbReference type="InterPro" id="IPR017441">
    <property type="entry name" value="Protein_kinase_ATP_BS"/>
</dbReference>
<dbReference type="PROSITE" id="PS50011">
    <property type="entry name" value="PROTEIN_KINASE_DOM"/>
    <property type="match status" value="1"/>
</dbReference>
<dbReference type="AlphaFoldDB" id="A0AAV4KQ04"/>
<evidence type="ECO:0000256" key="1">
    <source>
        <dbReference type="ARBA" id="ARBA00022679"/>
    </source>
</evidence>
<dbReference type="InterPro" id="IPR011009">
    <property type="entry name" value="Kinase-like_dom_sf"/>
</dbReference>
<evidence type="ECO:0000313" key="10">
    <source>
        <dbReference type="Proteomes" id="UP000326029"/>
    </source>
</evidence>
<organism evidence="8 11">
    <name type="scientific">Streptomyces cinereoruber</name>
    <dbReference type="NCBI Taxonomy" id="67260"/>
    <lineage>
        <taxon>Bacteria</taxon>
        <taxon>Bacillati</taxon>
        <taxon>Actinomycetota</taxon>
        <taxon>Actinomycetes</taxon>
        <taxon>Kitasatosporales</taxon>
        <taxon>Streptomycetaceae</taxon>
        <taxon>Streptomyces</taxon>
    </lineage>
</organism>
<reference evidence="8" key="3">
    <citation type="submission" date="2023-08" db="EMBL/GenBank/DDBJ databases">
        <authorList>
            <person name="Sun Q."/>
            <person name="Ohkuma M."/>
        </authorList>
    </citation>
    <scope>NUCLEOTIDE SEQUENCE</scope>
    <source>
        <strain evidence="8">JCM 4205</strain>
    </source>
</reference>